<dbReference type="InterPro" id="IPR003593">
    <property type="entry name" value="AAA+_ATPase"/>
</dbReference>
<keyword evidence="3" id="KW-0547">Nucleotide-binding</keyword>
<evidence type="ECO:0000256" key="3">
    <source>
        <dbReference type="ARBA" id="ARBA00022741"/>
    </source>
</evidence>
<organism evidence="7 8">
    <name type="scientific">Herbiconiux flava</name>
    <dbReference type="NCBI Taxonomy" id="881268"/>
    <lineage>
        <taxon>Bacteria</taxon>
        <taxon>Bacillati</taxon>
        <taxon>Actinomycetota</taxon>
        <taxon>Actinomycetes</taxon>
        <taxon>Micrococcales</taxon>
        <taxon>Microbacteriaceae</taxon>
        <taxon>Herbiconiux</taxon>
    </lineage>
</organism>
<reference evidence="7 8" key="1">
    <citation type="submission" date="2020-07" db="EMBL/GenBank/DDBJ databases">
        <title>Sequencing the genomes of 1000 actinobacteria strains.</title>
        <authorList>
            <person name="Klenk H.-P."/>
        </authorList>
    </citation>
    <scope>NUCLEOTIDE SEQUENCE [LARGE SCALE GENOMIC DNA]</scope>
    <source>
        <strain evidence="7 8">DSM 26474</strain>
    </source>
</reference>
<dbReference type="InterPro" id="IPR050095">
    <property type="entry name" value="ECF_ABC_transporter_ATP-bd"/>
</dbReference>
<dbReference type="InterPro" id="IPR017871">
    <property type="entry name" value="ABC_transporter-like_CS"/>
</dbReference>
<dbReference type="PANTHER" id="PTHR43553:SF24">
    <property type="entry name" value="ENERGY-COUPLING FACTOR TRANSPORTER ATP-BINDING PROTEIN ECFA1"/>
    <property type="match status" value="1"/>
</dbReference>
<dbReference type="CDD" id="cd03225">
    <property type="entry name" value="ABC_cobalt_CbiO_domain1"/>
    <property type="match status" value="2"/>
</dbReference>
<evidence type="ECO:0000313" key="8">
    <source>
        <dbReference type="Proteomes" id="UP000549913"/>
    </source>
</evidence>
<evidence type="ECO:0000256" key="1">
    <source>
        <dbReference type="ARBA" id="ARBA00005417"/>
    </source>
</evidence>
<name>A0A852SPQ4_9MICO</name>
<dbReference type="GO" id="GO:0042626">
    <property type="term" value="F:ATPase-coupled transmembrane transporter activity"/>
    <property type="evidence" value="ECO:0007669"/>
    <property type="project" value="TreeGrafter"/>
</dbReference>
<dbReference type="PANTHER" id="PTHR43553">
    <property type="entry name" value="HEAVY METAL TRANSPORTER"/>
    <property type="match status" value="1"/>
</dbReference>
<keyword evidence="7" id="KW-0378">Hydrolase</keyword>
<comment type="caution">
    <text evidence="7">The sequence shown here is derived from an EMBL/GenBank/DDBJ whole genome shotgun (WGS) entry which is preliminary data.</text>
</comment>
<dbReference type="GO" id="GO:0005524">
    <property type="term" value="F:ATP binding"/>
    <property type="evidence" value="ECO:0007669"/>
    <property type="project" value="UniProtKB-KW"/>
</dbReference>
<dbReference type="EMBL" id="JACCBM010000001">
    <property type="protein sequence ID" value="NYD70750.1"/>
    <property type="molecule type" value="Genomic_DNA"/>
</dbReference>
<evidence type="ECO:0000256" key="2">
    <source>
        <dbReference type="ARBA" id="ARBA00022448"/>
    </source>
</evidence>
<feature type="domain" description="ABC transporter" evidence="6">
    <location>
        <begin position="316"/>
        <end position="578"/>
    </location>
</feature>
<dbReference type="Pfam" id="PF00005">
    <property type="entry name" value="ABC_tran"/>
    <property type="match status" value="3"/>
</dbReference>
<feature type="region of interest" description="Disordered" evidence="5">
    <location>
        <begin position="380"/>
        <end position="408"/>
    </location>
</feature>
<dbReference type="Gene3D" id="3.40.50.300">
    <property type="entry name" value="P-loop containing nucleotide triphosphate hydrolases"/>
    <property type="match status" value="2"/>
</dbReference>
<gene>
    <name evidence="7" type="ORF">BJ984_001908</name>
</gene>
<dbReference type="GO" id="GO:0043190">
    <property type="term" value="C:ATP-binding cassette (ABC) transporter complex"/>
    <property type="evidence" value="ECO:0007669"/>
    <property type="project" value="TreeGrafter"/>
</dbReference>
<dbReference type="SUPFAM" id="SSF52540">
    <property type="entry name" value="P-loop containing nucleoside triphosphate hydrolases"/>
    <property type="match status" value="2"/>
</dbReference>
<dbReference type="InterPro" id="IPR027417">
    <property type="entry name" value="P-loop_NTPase"/>
</dbReference>
<dbReference type="PROSITE" id="PS00211">
    <property type="entry name" value="ABC_TRANSPORTER_1"/>
    <property type="match status" value="2"/>
</dbReference>
<dbReference type="PROSITE" id="PS50893">
    <property type="entry name" value="ABC_TRANSPORTER_2"/>
    <property type="match status" value="2"/>
</dbReference>
<dbReference type="Proteomes" id="UP000549913">
    <property type="component" value="Unassembled WGS sequence"/>
</dbReference>
<dbReference type="SMART" id="SM00382">
    <property type="entry name" value="AAA"/>
    <property type="match status" value="2"/>
</dbReference>
<keyword evidence="8" id="KW-1185">Reference proteome</keyword>
<dbReference type="InterPro" id="IPR015856">
    <property type="entry name" value="ABC_transpr_CbiO/EcfA_su"/>
</dbReference>
<evidence type="ECO:0000256" key="5">
    <source>
        <dbReference type="SAM" id="MobiDB-lite"/>
    </source>
</evidence>
<dbReference type="GO" id="GO:0016887">
    <property type="term" value="F:ATP hydrolysis activity"/>
    <property type="evidence" value="ECO:0007669"/>
    <property type="project" value="InterPro"/>
</dbReference>
<protein>
    <submittedName>
        <fullName evidence="7">Energy-coupling factor transport system ATP-binding protein</fullName>
        <ecNumber evidence="7">3.6.3.-</ecNumber>
    </submittedName>
</protein>
<evidence type="ECO:0000256" key="4">
    <source>
        <dbReference type="ARBA" id="ARBA00022840"/>
    </source>
</evidence>
<sequence>MTRVTRVARGEGSGPLGAVPDARAEPSGPADVAPAAAARATAPAAAARGAELRAEGWGWRHAGRSEWAVRGLDLAIEPGERVLLLGASGAGKSTLVHAFAGVLGGSDEGEQEGSLTVGGRLPAESRGRTGLVLQDPDSQVALARIGDDIAFGCENLGIPREEIWHRVGEAMTAVGLDLPLDRPTSALSGGQKQRVALAGVLAMRPEVVLLDEPTANLDPAGVSEVRDAVAAVVRASNATFVVIEHRVDVWLDVVDRVIVLDPGGGVLADGDPATVLRERGAELARGGVWVPGFDPLEGRPARQAHPSTTDARPTLLATTDLAVGRTPATVAARGLDLEVARASALALTGPNGAGKSTLALTIAGLLEPVGGILRALPTLTGDPASDAPSSSETAVAEPGTRRVARRHRRAVRRARRWGGVGGRPLGEHPFAWPSRELLTRIGTVFQDPEHQFVAGTVRGELEVALKALRLEATEIDARVAEVAGRLRLDGLLTANPYTLSGGEKRRLSVASVLVARPAVLVLDEPTFGQDSRTWAELVRLLGEQLDRGTAVVAVTHDRAFIDALADRELEVRPADGTLS</sequence>
<evidence type="ECO:0000259" key="6">
    <source>
        <dbReference type="PROSITE" id="PS50893"/>
    </source>
</evidence>
<proteinExistence type="inferred from homology"/>
<dbReference type="AlphaFoldDB" id="A0A852SPQ4"/>
<feature type="region of interest" description="Disordered" evidence="5">
    <location>
        <begin position="1"/>
        <end position="37"/>
    </location>
</feature>
<keyword evidence="4 7" id="KW-0067">ATP-binding</keyword>
<dbReference type="EC" id="3.6.3.-" evidence="7"/>
<evidence type="ECO:0000313" key="7">
    <source>
        <dbReference type="EMBL" id="NYD70750.1"/>
    </source>
</evidence>
<accession>A0A852SPQ4</accession>
<feature type="domain" description="ABC transporter" evidence="6">
    <location>
        <begin position="52"/>
        <end position="288"/>
    </location>
</feature>
<comment type="similarity">
    <text evidence="1">Belongs to the ABC transporter superfamily.</text>
</comment>
<dbReference type="InterPro" id="IPR003439">
    <property type="entry name" value="ABC_transporter-like_ATP-bd"/>
</dbReference>
<keyword evidence="2" id="KW-0813">Transport</keyword>